<keyword evidence="3" id="KW-1185">Reference proteome</keyword>
<evidence type="ECO:0000313" key="2">
    <source>
        <dbReference type="EMBL" id="KAL2609459.1"/>
    </source>
</evidence>
<dbReference type="Proteomes" id="UP001605036">
    <property type="component" value="Unassembled WGS sequence"/>
</dbReference>
<organism evidence="2 3">
    <name type="scientific">Riccia fluitans</name>
    <dbReference type="NCBI Taxonomy" id="41844"/>
    <lineage>
        <taxon>Eukaryota</taxon>
        <taxon>Viridiplantae</taxon>
        <taxon>Streptophyta</taxon>
        <taxon>Embryophyta</taxon>
        <taxon>Marchantiophyta</taxon>
        <taxon>Marchantiopsida</taxon>
        <taxon>Marchantiidae</taxon>
        <taxon>Marchantiales</taxon>
        <taxon>Ricciaceae</taxon>
        <taxon>Riccia</taxon>
    </lineage>
</organism>
<name>A0ABD1XKI2_9MARC</name>
<protein>
    <submittedName>
        <fullName evidence="2">Uncharacterized protein</fullName>
    </submittedName>
</protein>
<sequence>MARSKKRTCRQSTEVFDFDPVAIAMEAAKEVTRAAIDLTVPDSQQATTGDISPTTDPTQPIDNARGVDPNNIQQEDENLQLIPPNRIPSSVALGINFNCDVFKHNFLMRDAAWRSDRPTAAIDGSSLPSSKNGVPLPPNAGGEAPTSRKGKEKMAMQPENAFEDEVRKELRELKEAITMSNREVEAIARS</sequence>
<reference evidence="2 3" key="1">
    <citation type="submission" date="2024-09" db="EMBL/GenBank/DDBJ databases">
        <title>Chromosome-scale assembly of Riccia fluitans.</title>
        <authorList>
            <person name="Paukszto L."/>
            <person name="Sawicki J."/>
            <person name="Karawczyk K."/>
            <person name="Piernik-Szablinska J."/>
            <person name="Szczecinska M."/>
            <person name="Mazdziarz M."/>
        </authorList>
    </citation>
    <scope>NUCLEOTIDE SEQUENCE [LARGE SCALE GENOMIC DNA]</scope>
    <source>
        <strain evidence="2">Rf_01</strain>
        <tissue evidence="2">Aerial parts of the thallus</tissue>
    </source>
</reference>
<proteinExistence type="predicted"/>
<comment type="caution">
    <text evidence="2">The sequence shown here is derived from an EMBL/GenBank/DDBJ whole genome shotgun (WGS) entry which is preliminary data.</text>
</comment>
<evidence type="ECO:0000313" key="3">
    <source>
        <dbReference type="Proteomes" id="UP001605036"/>
    </source>
</evidence>
<dbReference type="EMBL" id="JBHFFA010000008">
    <property type="protein sequence ID" value="KAL2609459.1"/>
    <property type="molecule type" value="Genomic_DNA"/>
</dbReference>
<evidence type="ECO:0000256" key="1">
    <source>
        <dbReference type="SAM" id="MobiDB-lite"/>
    </source>
</evidence>
<gene>
    <name evidence="2" type="ORF">R1flu_028032</name>
</gene>
<accession>A0ABD1XKI2</accession>
<feature type="region of interest" description="Disordered" evidence="1">
    <location>
        <begin position="119"/>
        <end position="162"/>
    </location>
</feature>
<dbReference type="AlphaFoldDB" id="A0ABD1XKI2"/>